<protein>
    <recommendedName>
        <fullName evidence="2">LamG-like jellyroll fold domain-containing protein</fullName>
    </recommendedName>
</protein>
<organism evidence="1">
    <name type="scientific">marine sediment metagenome</name>
    <dbReference type="NCBI Taxonomy" id="412755"/>
    <lineage>
        <taxon>unclassified sequences</taxon>
        <taxon>metagenomes</taxon>
        <taxon>ecological metagenomes</taxon>
    </lineage>
</organism>
<dbReference type="SUPFAM" id="SSF49899">
    <property type="entry name" value="Concanavalin A-like lectins/glucanases"/>
    <property type="match status" value="1"/>
</dbReference>
<name>X1B5H2_9ZZZZ</name>
<dbReference type="Pfam" id="PF13385">
    <property type="entry name" value="Laminin_G_3"/>
    <property type="match status" value="1"/>
</dbReference>
<proteinExistence type="predicted"/>
<evidence type="ECO:0008006" key="2">
    <source>
        <dbReference type="Google" id="ProtNLM"/>
    </source>
</evidence>
<feature type="non-terminal residue" evidence="1">
    <location>
        <position position="250"/>
    </location>
</feature>
<dbReference type="InterPro" id="IPR013320">
    <property type="entry name" value="ConA-like_dom_sf"/>
</dbReference>
<evidence type="ECO:0000313" key="1">
    <source>
        <dbReference type="EMBL" id="GAG79428.1"/>
    </source>
</evidence>
<reference evidence="1" key="1">
    <citation type="journal article" date="2014" name="Front. Microbiol.">
        <title>High frequency of phylogenetically diverse reductive dehalogenase-homologous genes in deep subseafloor sedimentary metagenomes.</title>
        <authorList>
            <person name="Kawai M."/>
            <person name="Futagami T."/>
            <person name="Toyoda A."/>
            <person name="Takaki Y."/>
            <person name="Nishi S."/>
            <person name="Hori S."/>
            <person name="Arai W."/>
            <person name="Tsubouchi T."/>
            <person name="Morono Y."/>
            <person name="Uchiyama I."/>
            <person name="Ito T."/>
            <person name="Fujiyama A."/>
            <person name="Inagaki F."/>
            <person name="Takami H."/>
        </authorList>
    </citation>
    <scope>NUCLEOTIDE SEQUENCE</scope>
    <source>
        <strain evidence="1">Expedition CK06-06</strain>
    </source>
</reference>
<dbReference type="Gene3D" id="2.60.120.200">
    <property type="match status" value="1"/>
</dbReference>
<dbReference type="AlphaFoldDB" id="X1B5H2"/>
<comment type="caution">
    <text evidence="1">The sequence shown here is derived from an EMBL/GenBank/DDBJ whole genome shotgun (WGS) entry which is preliminary data.</text>
</comment>
<gene>
    <name evidence="1" type="ORF">S01H4_25764</name>
</gene>
<accession>X1B5H2</accession>
<sequence>MLKGQIGSRVGFMHSRTSFVPSATLLSHWRPSSDDDGNDTDTITDLVGGNHAILDAAYDDAAAWQADALRGGVRRVDCDGVNRIQANTDVSNLVGLYEDSFTTTIWLRAPSDFSTNDGVMWGHRWTDNGWRIWGKNVSSKLRMTSFWLKDGTNTFSTVVGLDMADLETWVHLAIIWNLRQEKVDIYVNGTLWDTQDITGVLPFVASGVPTWGRYSHNTNSPSKVGWDSARIYRGELGVKQIVELADYRYE</sequence>
<dbReference type="EMBL" id="BART01012311">
    <property type="protein sequence ID" value="GAG79428.1"/>
    <property type="molecule type" value="Genomic_DNA"/>
</dbReference>